<feature type="region of interest" description="Disordered" evidence="1">
    <location>
        <begin position="141"/>
        <end position="167"/>
    </location>
</feature>
<dbReference type="InterPro" id="IPR039279">
    <property type="entry name" value="QRT3-like"/>
</dbReference>
<dbReference type="PANTHER" id="PTHR33928:SF2">
    <property type="entry name" value="PECTATE LYASE SUPERFAMILY PROTEIN DOMAIN-CONTAINING PROTEIN-RELATED"/>
    <property type="match status" value="1"/>
</dbReference>
<dbReference type="SUPFAM" id="SSF51126">
    <property type="entry name" value="Pectin lyase-like"/>
    <property type="match status" value="2"/>
</dbReference>
<dbReference type="InterPro" id="IPR012334">
    <property type="entry name" value="Pectin_lyas_fold"/>
</dbReference>
<dbReference type="Gene3D" id="2.160.20.10">
    <property type="entry name" value="Single-stranded right-handed beta-helix, Pectin lyase-like"/>
    <property type="match status" value="2"/>
</dbReference>
<protein>
    <recommendedName>
        <fullName evidence="2">Rhamnogalacturonase A/B/Epimerase-like pectate lyase domain-containing protein</fullName>
    </recommendedName>
</protein>
<sequence length="1412" mass="151911">MRHDGPWFTSALEPGTKINTLQHLRDANNNIIRESRIRYTCDEYPPATWVEGGNGDNGDQPGETRCAAMQCMKRTKAEQDYRILSKGLWNLSYEELMVLVNSNIGTAVEHHIHANHTHTQFSVVTPPQSSFSSLGMQIHDDGTTWDDGDDEEQEATDGDIAGLPSDPSKFVQRRARAVPRAAASRQIHAHLVAPLIKRATAQDLAKAKTVVSQAVADSARRNGQRMARPLRRVYGLRPGTKIGSSQVTDTLGASINSDVTPLLHVTEDIAGAAALVAEAEARDSAFTKNMTVVKRAPAVGTYWMQGLARKGTVPWGNNASYVVFRNVLDFGAVGDGVTDDTKAINNAMLSGGRCGEKCNGSTTKDAIVYFPPGKYLISSSVLMPFGTQVIGDAIQQPTLIASKSFVGLGVLSTDAYTGGNGGAEEYYINTANFYRQIRNIAIDITGAGVNISCLHYQVAQATSLQNVELIASTDPAKNQIGMFAENGSGGQISDVTFTGGTIGFYGRNQQFTAQRLVFRNCRIGVHVIWDWGWVWKSVTMTNVDVGFRLAAIDSTGNIGSVSIMDSSFRGIHSAAVVIGPPSETVGGGSTGLVLENVALSGVTATVVDTAGKVYLDGSSAVVRSWVIGTTYEGNATARGFSHGGPVGDHRRNAGLLDSTGAYFERAKPQYEDNSVGDFVHIKDLGATGDGSTDDTAAFQAAMYASLGKILFIDAGSYILTSTIVIPPGAKIVGETWSQLVASGPYFSNANKPQVLIKVGEIGSVGSVEMQDLLFTTRGPTAGVVLVEWNIQAEKAGSAALWDCHARIGGATGTQLTPAECPASTTGNDDGCSAASLMMRLTSKASGYFENMWLWGADHMIDDPDLSDSANDMEQCSVYVARGFLIESTNPTWLYGTASEHSVLYQYNFQNAANIFAGMLQTESPYFQPTPPPPAPFGGTVGLFPGDPTFICGHESAALTGCGDSWSTIIQGCQNVYIAAAGVYSWFSTYAQTCIDKQECQGALVQLKNNKANVRIQNLVTIGATNMAVMDGQGISAANNLNVNTHPFWSLITILDVGHNGSPDFTELVWIDPVIWSMAQPSFTCVPPCHVQLPPFPGSTSTVDYPLMTVSSGTWTSTITQAPITISEWVLEVVTIVADDAKHKRDMDVQGFTPFRPKAATTPYWPAIAYTGPNGERTTTSPSGAFPTPNVIIDKDVKPWQGLNDTPTYEPCKYLSFNCIIPPWMIDPGSDGDNGDDDGGGDDGYDNPRDLDVRCPVTTRPKPIIVSPTTTSSSSSSTTTSTTIPLPSGDSTTNRVDCYNSGETTENQRMLDAATYFCNGMAHDTAIGPGYRHSDYLNFKYNGGVGYVRIVMSLYVYPNCTWTYNEKECQRYLDVPDDSCNCATLDKKQGGYVRNNCYEWRIDPNRAFNNTRA</sequence>
<feature type="compositionally biased region" description="Acidic residues" evidence="1">
    <location>
        <begin position="1232"/>
        <end position="1244"/>
    </location>
</feature>
<evidence type="ECO:0000313" key="4">
    <source>
        <dbReference type="Proteomes" id="UP001642482"/>
    </source>
</evidence>
<gene>
    <name evidence="3" type="ORF">SEUCBS140593_007023</name>
</gene>
<dbReference type="EMBL" id="CAWUHD010000081">
    <property type="protein sequence ID" value="CAK7228769.1"/>
    <property type="molecule type" value="Genomic_DNA"/>
</dbReference>
<organism evidence="3 4">
    <name type="scientific">Sporothrix eucalyptigena</name>
    <dbReference type="NCBI Taxonomy" id="1812306"/>
    <lineage>
        <taxon>Eukaryota</taxon>
        <taxon>Fungi</taxon>
        <taxon>Dikarya</taxon>
        <taxon>Ascomycota</taxon>
        <taxon>Pezizomycotina</taxon>
        <taxon>Sordariomycetes</taxon>
        <taxon>Sordariomycetidae</taxon>
        <taxon>Ophiostomatales</taxon>
        <taxon>Ophiostomataceae</taxon>
        <taxon>Sporothrix</taxon>
    </lineage>
</organism>
<dbReference type="InterPro" id="IPR011050">
    <property type="entry name" value="Pectin_lyase_fold/virulence"/>
</dbReference>
<reference evidence="3 4" key="1">
    <citation type="submission" date="2024-01" db="EMBL/GenBank/DDBJ databases">
        <authorList>
            <person name="Allen C."/>
            <person name="Tagirdzhanova G."/>
        </authorList>
    </citation>
    <scope>NUCLEOTIDE SEQUENCE [LARGE SCALE GENOMIC DNA]</scope>
</reference>
<feature type="region of interest" description="Disordered" evidence="1">
    <location>
        <begin position="1227"/>
        <end position="1288"/>
    </location>
</feature>
<evidence type="ECO:0000313" key="3">
    <source>
        <dbReference type="EMBL" id="CAK7228769.1"/>
    </source>
</evidence>
<dbReference type="Proteomes" id="UP001642482">
    <property type="component" value="Unassembled WGS sequence"/>
</dbReference>
<feature type="domain" description="Rhamnogalacturonase A/B/Epimerase-like pectate lyase" evidence="2">
    <location>
        <begin position="678"/>
        <end position="735"/>
    </location>
</feature>
<feature type="compositionally biased region" description="Low complexity" evidence="1">
    <location>
        <begin position="1266"/>
        <end position="1282"/>
    </location>
</feature>
<feature type="compositionally biased region" description="Acidic residues" evidence="1">
    <location>
        <begin position="143"/>
        <end position="157"/>
    </location>
</feature>
<accession>A0ABP0C9R3</accession>
<dbReference type="Pfam" id="PF12708">
    <property type="entry name" value="Pect-lyase_RHGA_epim"/>
    <property type="match status" value="2"/>
</dbReference>
<evidence type="ECO:0000259" key="2">
    <source>
        <dbReference type="Pfam" id="PF12708"/>
    </source>
</evidence>
<name>A0ABP0C9R3_9PEZI</name>
<keyword evidence="4" id="KW-1185">Reference proteome</keyword>
<dbReference type="PANTHER" id="PTHR33928">
    <property type="entry name" value="POLYGALACTURONASE QRT3"/>
    <property type="match status" value="1"/>
</dbReference>
<dbReference type="CDD" id="cd23668">
    <property type="entry name" value="GH55_beta13glucanase-like"/>
    <property type="match status" value="1"/>
</dbReference>
<comment type="caution">
    <text evidence="3">The sequence shown here is derived from an EMBL/GenBank/DDBJ whole genome shotgun (WGS) entry which is preliminary data.</text>
</comment>
<proteinExistence type="predicted"/>
<evidence type="ECO:0000256" key="1">
    <source>
        <dbReference type="SAM" id="MobiDB-lite"/>
    </source>
</evidence>
<feature type="domain" description="Rhamnogalacturonase A/B/Epimerase-like pectate lyase" evidence="2">
    <location>
        <begin position="324"/>
        <end position="547"/>
    </location>
</feature>
<dbReference type="InterPro" id="IPR024535">
    <property type="entry name" value="RHGA/B-epi-like_pectate_lyase"/>
</dbReference>